<dbReference type="InterPro" id="IPR021354">
    <property type="entry name" value="DUF2975"/>
</dbReference>
<evidence type="ECO:0000313" key="2">
    <source>
        <dbReference type="EMBL" id="OEK06383.1"/>
    </source>
</evidence>
<protein>
    <recommendedName>
        <fullName evidence="4">DUF2975 domain-containing protein</fullName>
    </recommendedName>
</protein>
<feature type="transmembrane region" description="Helical" evidence="1">
    <location>
        <begin position="166"/>
        <end position="183"/>
    </location>
</feature>
<keyword evidence="3" id="KW-1185">Reference proteome</keyword>
<dbReference type="EMBL" id="MDGQ01000003">
    <property type="protein sequence ID" value="OEK06383.1"/>
    <property type="molecule type" value="Genomic_DNA"/>
</dbReference>
<reference evidence="2 3" key="1">
    <citation type="submission" date="2016-08" db="EMBL/GenBank/DDBJ databases">
        <title>Draft genome of Fabibacter sp. strain SK-8.</title>
        <authorList>
            <person name="Wong S.-K."/>
            <person name="Hamasaki K."/>
            <person name="Yoshizawa S."/>
        </authorList>
    </citation>
    <scope>NUCLEOTIDE SEQUENCE [LARGE SCALE GENOMIC DNA]</scope>
    <source>
        <strain evidence="2 3">SK-8</strain>
    </source>
</reference>
<keyword evidence="1" id="KW-0472">Membrane</keyword>
<comment type="caution">
    <text evidence="2">The sequence shown here is derived from an EMBL/GenBank/DDBJ whole genome shotgun (WGS) entry which is preliminary data.</text>
</comment>
<feature type="transmembrane region" description="Helical" evidence="1">
    <location>
        <begin position="76"/>
        <end position="98"/>
    </location>
</feature>
<dbReference type="Pfam" id="PF11188">
    <property type="entry name" value="DUF2975"/>
    <property type="match status" value="1"/>
</dbReference>
<gene>
    <name evidence="2" type="ORF">BFP71_01520</name>
</gene>
<keyword evidence="1" id="KW-1133">Transmembrane helix</keyword>
<proteinExistence type="predicted"/>
<accession>A0A1E5T4S9</accession>
<evidence type="ECO:0000256" key="1">
    <source>
        <dbReference type="SAM" id="Phobius"/>
    </source>
</evidence>
<feature type="transmembrane region" description="Helical" evidence="1">
    <location>
        <begin position="118"/>
        <end position="138"/>
    </location>
</feature>
<name>A0A1E5T4S9_9BACT</name>
<evidence type="ECO:0008006" key="4">
    <source>
        <dbReference type="Google" id="ProtNLM"/>
    </source>
</evidence>
<keyword evidence="1" id="KW-0812">Transmembrane</keyword>
<dbReference type="STRING" id="1563681.BFP71_01520"/>
<sequence>MSKILLVIILGFLLIGALTKKLETPMSLELGERYGFDSTVDAFTKVSGSFKGVPFASGSITPKNYYFSIFGEELPFYLSKLPLIGISTAVFLFISLLVKLLRSIEEREFFSLANVKRLRYMGLTFMIVQVAVWVYRWLYISFIDKNLVIEGMYKISSGFSLNFDFIYSYFFLGLMILLIANAFEHGLKLKEEQELTI</sequence>
<evidence type="ECO:0000313" key="3">
    <source>
        <dbReference type="Proteomes" id="UP000095552"/>
    </source>
</evidence>
<dbReference type="AlphaFoldDB" id="A0A1E5T4S9"/>
<organism evidence="2 3">
    <name type="scientific">Roseivirga misakiensis</name>
    <dbReference type="NCBI Taxonomy" id="1563681"/>
    <lineage>
        <taxon>Bacteria</taxon>
        <taxon>Pseudomonadati</taxon>
        <taxon>Bacteroidota</taxon>
        <taxon>Cytophagia</taxon>
        <taxon>Cytophagales</taxon>
        <taxon>Roseivirgaceae</taxon>
        <taxon>Roseivirga</taxon>
    </lineage>
</organism>
<dbReference type="Proteomes" id="UP000095552">
    <property type="component" value="Unassembled WGS sequence"/>
</dbReference>